<evidence type="ECO:0000313" key="2">
    <source>
        <dbReference type="EMBL" id="VDN20957.1"/>
    </source>
</evidence>
<proteinExistence type="predicted"/>
<evidence type="ECO:0000313" key="4">
    <source>
        <dbReference type="WBParaSite" id="GPUH_0001274801-mRNA-1"/>
    </source>
</evidence>
<dbReference type="Proteomes" id="UP000271098">
    <property type="component" value="Unassembled WGS sequence"/>
</dbReference>
<evidence type="ECO:0000313" key="3">
    <source>
        <dbReference type="Proteomes" id="UP000271098"/>
    </source>
</evidence>
<dbReference type="OrthoDB" id="5820728at2759"/>
<organism evidence="4">
    <name type="scientific">Gongylonema pulchrum</name>
    <dbReference type="NCBI Taxonomy" id="637853"/>
    <lineage>
        <taxon>Eukaryota</taxon>
        <taxon>Metazoa</taxon>
        <taxon>Ecdysozoa</taxon>
        <taxon>Nematoda</taxon>
        <taxon>Chromadorea</taxon>
        <taxon>Rhabditida</taxon>
        <taxon>Spirurina</taxon>
        <taxon>Spiruromorpha</taxon>
        <taxon>Spiruroidea</taxon>
        <taxon>Gongylonematidae</taxon>
        <taxon>Gongylonema</taxon>
    </lineage>
</organism>
<feature type="compositionally biased region" description="Basic and acidic residues" evidence="1">
    <location>
        <begin position="85"/>
        <end position="108"/>
    </location>
</feature>
<dbReference type="EMBL" id="UYRT01079562">
    <property type="protein sequence ID" value="VDN20957.1"/>
    <property type="molecule type" value="Genomic_DNA"/>
</dbReference>
<reference evidence="4" key="1">
    <citation type="submission" date="2016-06" db="UniProtKB">
        <authorList>
            <consortium name="WormBaseParasite"/>
        </authorList>
    </citation>
    <scope>IDENTIFICATION</scope>
</reference>
<dbReference type="WBParaSite" id="GPUH_0001274801-mRNA-1">
    <property type="protein sequence ID" value="GPUH_0001274801-mRNA-1"/>
    <property type="gene ID" value="GPUH_0001274801"/>
</dbReference>
<accession>A0A183DVJ3</accession>
<name>A0A183DVJ3_9BILA</name>
<sequence>MERAKEYAIRYAHALDSAIGNIAKEEPTVGDLYDAVHEPIFESEFFHDLPDTAQEPTFSEPEPRFVERERAITPARMAAWRMKKELEEKLRKSPPKGELKENNADPAKKQKKVPVKITEKTRASALIVDEPVRAVRKALFF</sequence>
<gene>
    <name evidence="2" type="ORF">GPUH_LOCUS12734</name>
</gene>
<feature type="region of interest" description="Disordered" evidence="1">
    <location>
        <begin position="85"/>
        <end position="114"/>
    </location>
</feature>
<dbReference type="AlphaFoldDB" id="A0A183DVJ3"/>
<keyword evidence="3" id="KW-1185">Reference proteome</keyword>
<reference evidence="2 3" key="2">
    <citation type="submission" date="2018-11" db="EMBL/GenBank/DDBJ databases">
        <authorList>
            <consortium name="Pathogen Informatics"/>
        </authorList>
    </citation>
    <scope>NUCLEOTIDE SEQUENCE [LARGE SCALE GENOMIC DNA]</scope>
</reference>
<evidence type="ECO:0000256" key="1">
    <source>
        <dbReference type="SAM" id="MobiDB-lite"/>
    </source>
</evidence>
<protein>
    <submittedName>
        <fullName evidence="4">Transcription initiation factor TFIID subunit 8</fullName>
    </submittedName>
</protein>